<keyword evidence="10" id="KW-1185">Reference proteome</keyword>
<dbReference type="GO" id="GO:0005886">
    <property type="term" value="C:plasma membrane"/>
    <property type="evidence" value="ECO:0007669"/>
    <property type="project" value="UniProtKB-SubCell"/>
</dbReference>
<feature type="transmembrane region" description="Helical" evidence="8">
    <location>
        <begin position="6"/>
        <end position="25"/>
    </location>
</feature>
<evidence type="ECO:0000256" key="2">
    <source>
        <dbReference type="ARBA" id="ARBA00009212"/>
    </source>
</evidence>
<keyword evidence="6 8" id="KW-1133">Transmembrane helix</keyword>
<organism evidence="9 10">
    <name type="scientific">Glaciibacter psychrotolerans</name>
    <dbReference type="NCBI Taxonomy" id="670054"/>
    <lineage>
        <taxon>Bacteria</taxon>
        <taxon>Bacillati</taxon>
        <taxon>Actinomycetota</taxon>
        <taxon>Actinomycetes</taxon>
        <taxon>Micrococcales</taxon>
        <taxon>Microbacteriaceae</taxon>
        <taxon>Glaciibacter</taxon>
    </lineage>
</organism>
<evidence type="ECO:0000256" key="4">
    <source>
        <dbReference type="ARBA" id="ARBA00022475"/>
    </source>
</evidence>
<evidence type="ECO:0000256" key="8">
    <source>
        <dbReference type="SAM" id="Phobius"/>
    </source>
</evidence>
<protein>
    <submittedName>
        <fullName evidence="9">Multicomponent Na+:H+ antiporter subunit F</fullName>
    </submittedName>
</protein>
<dbReference type="Pfam" id="PF04066">
    <property type="entry name" value="MrpF_PhaF"/>
    <property type="match status" value="1"/>
</dbReference>
<comment type="caution">
    <text evidence="9">The sequence shown here is derived from an EMBL/GenBank/DDBJ whole genome shotgun (WGS) entry which is preliminary data.</text>
</comment>
<dbReference type="GO" id="GO:0015385">
    <property type="term" value="F:sodium:proton antiporter activity"/>
    <property type="evidence" value="ECO:0007669"/>
    <property type="project" value="TreeGrafter"/>
</dbReference>
<sequence length="91" mass="9386">MSAPLGIVAIIVTVLFGMSALAAVYRIVRGPSVLDRVIAGDVLVSTVICALGADMALNNHTDTLPVLLVLALFAVLGSLAVARFLPRQDSA</sequence>
<keyword evidence="7 8" id="KW-0472">Membrane</keyword>
<dbReference type="EMBL" id="JACCFM010000001">
    <property type="protein sequence ID" value="NYJ21677.1"/>
    <property type="molecule type" value="Genomic_DNA"/>
</dbReference>
<evidence type="ECO:0000256" key="3">
    <source>
        <dbReference type="ARBA" id="ARBA00022448"/>
    </source>
</evidence>
<evidence type="ECO:0000256" key="6">
    <source>
        <dbReference type="ARBA" id="ARBA00022989"/>
    </source>
</evidence>
<dbReference type="AlphaFoldDB" id="A0A7Z0EIV4"/>
<comment type="subcellular location">
    <subcellularLocation>
        <location evidence="1">Cell membrane</location>
        <topology evidence="1">Multi-pass membrane protein</topology>
    </subcellularLocation>
</comment>
<comment type="similarity">
    <text evidence="2">Belongs to the CPA3 antiporters (TC 2.A.63) subunit F family.</text>
</comment>
<accession>A0A7Z0EIV4</accession>
<keyword evidence="3" id="KW-0813">Transport</keyword>
<name>A0A7Z0EIV4_9MICO</name>
<evidence type="ECO:0000256" key="5">
    <source>
        <dbReference type="ARBA" id="ARBA00022692"/>
    </source>
</evidence>
<proteinExistence type="inferred from homology"/>
<evidence type="ECO:0000256" key="7">
    <source>
        <dbReference type="ARBA" id="ARBA00023136"/>
    </source>
</evidence>
<dbReference type="InterPro" id="IPR007208">
    <property type="entry name" value="MrpF/PhaF-like"/>
</dbReference>
<keyword evidence="5 8" id="KW-0812">Transmembrane</keyword>
<gene>
    <name evidence="9" type="ORF">HNR05_003468</name>
</gene>
<reference evidence="9 10" key="1">
    <citation type="submission" date="2020-07" db="EMBL/GenBank/DDBJ databases">
        <title>Sequencing the genomes of 1000 actinobacteria strains.</title>
        <authorList>
            <person name="Klenk H.-P."/>
        </authorList>
    </citation>
    <scope>NUCLEOTIDE SEQUENCE [LARGE SCALE GENOMIC DNA]</scope>
    <source>
        <strain evidence="9 10">LI1</strain>
    </source>
</reference>
<evidence type="ECO:0000313" key="10">
    <source>
        <dbReference type="Proteomes" id="UP000537260"/>
    </source>
</evidence>
<evidence type="ECO:0000313" key="9">
    <source>
        <dbReference type="EMBL" id="NYJ21677.1"/>
    </source>
</evidence>
<dbReference type="PANTHER" id="PTHR34702:SF1">
    <property type="entry name" value="NA(+)_H(+) ANTIPORTER SUBUNIT F"/>
    <property type="match status" value="1"/>
</dbReference>
<feature type="transmembrane region" description="Helical" evidence="8">
    <location>
        <begin position="63"/>
        <end position="85"/>
    </location>
</feature>
<keyword evidence="4" id="KW-1003">Cell membrane</keyword>
<dbReference type="Proteomes" id="UP000537260">
    <property type="component" value="Unassembled WGS sequence"/>
</dbReference>
<dbReference type="PANTHER" id="PTHR34702">
    <property type="entry name" value="NA(+)/H(+) ANTIPORTER SUBUNIT F1"/>
    <property type="match status" value="1"/>
</dbReference>
<evidence type="ECO:0000256" key="1">
    <source>
        <dbReference type="ARBA" id="ARBA00004651"/>
    </source>
</evidence>
<dbReference type="RefSeq" id="WP_179580319.1">
    <property type="nucleotide sequence ID" value="NZ_JACCFM010000001.1"/>
</dbReference>